<dbReference type="RefSeq" id="WP_122946830.1">
    <property type="nucleotide sequence ID" value="NZ_CABWIL020000006.1"/>
</dbReference>
<sequence>MLPNLLSVNFLVPFVAHKFDASKAIRGLVGMPRSVLLIGQAHPPAVVDITKRHRITSESDAIALLGEGSMLLAMWRMAKSNADLGIPIDVVIVADDATAIAATGKATITIAGEHSAGELPLYIGGTRVRIGVTVNDTAQTAALKMVNAINAIPALPVTAAVGAAAGEIALTCRWKGATGNSIDMRGTYYADDSVPLGVGLTITPFSGGAVNPDITPVIPAIKGIAPTEYAMPYTDSTNMGILEEELNRRWEFDNMKDGQAVTVVRGTEGEVSAWLSPRNSPMCHTICVTRDLTNPWETAAAAAAAIESHCATDPALPFTGVALTGYVAARLEDDWEVEQRNNMLVAGGSVLESMEDGTANILRMVTNYTKNSGGANDKSWRNLNWVKTLSYFRWFTVNVFQTRYRGYKLAEYMVDPIPGQKIMTASLGTDIMLNNYEQFISAGLFQNMEYYKQTMQVEVDGTNGKLKIIDQPVLVTQHYQTEITSEFVAGHV</sequence>
<proteinExistence type="predicted"/>
<dbReference type="Proteomes" id="UP000494301">
    <property type="component" value="Unassembled WGS sequence"/>
</dbReference>
<organism evidence="1 2">
    <name type="scientific">Burkholderia aenigmatica</name>
    <dbReference type="NCBI Taxonomy" id="2015348"/>
    <lineage>
        <taxon>Bacteria</taxon>
        <taxon>Pseudomonadati</taxon>
        <taxon>Pseudomonadota</taxon>
        <taxon>Betaproteobacteria</taxon>
        <taxon>Burkholderiales</taxon>
        <taxon>Burkholderiaceae</taxon>
        <taxon>Burkholderia</taxon>
        <taxon>Burkholderia cepacia complex</taxon>
    </lineage>
</organism>
<protein>
    <submittedName>
        <fullName evidence="1">Putative prophage tail sheath protein</fullName>
    </submittedName>
</protein>
<evidence type="ECO:0000313" key="2">
    <source>
        <dbReference type="Proteomes" id="UP000494301"/>
    </source>
</evidence>
<dbReference type="AlphaFoldDB" id="A0A6J5IW72"/>
<name>A0A6J5IW72_9BURK</name>
<reference evidence="1 2" key="1">
    <citation type="submission" date="2020-04" db="EMBL/GenBank/DDBJ databases">
        <authorList>
            <person name="Depoorter E."/>
        </authorList>
    </citation>
    <scope>NUCLEOTIDE SEQUENCE [LARGE SCALE GENOMIC DNA]</scope>
    <source>
        <strain evidence="1 2">BCC0217</strain>
    </source>
</reference>
<accession>A0A6J5IW72</accession>
<evidence type="ECO:0000313" key="1">
    <source>
        <dbReference type="EMBL" id="CAB3962909.1"/>
    </source>
</evidence>
<gene>
    <name evidence="1" type="ORF">BLA3211_01979</name>
</gene>
<dbReference type="EMBL" id="CABWIL020000006">
    <property type="protein sequence ID" value="CAB3962909.1"/>
    <property type="molecule type" value="Genomic_DNA"/>
</dbReference>